<dbReference type="GO" id="GO:0030163">
    <property type="term" value="P:protein catabolic process"/>
    <property type="evidence" value="ECO:0007669"/>
    <property type="project" value="InterPro"/>
</dbReference>
<organism evidence="3">
    <name type="scientific">Pseudo-nitzschia australis</name>
    <dbReference type="NCBI Taxonomy" id="44445"/>
    <lineage>
        <taxon>Eukaryota</taxon>
        <taxon>Sar</taxon>
        <taxon>Stramenopiles</taxon>
        <taxon>Ochrophyta</taxon>
        <taxon>Bacillariophyta</taxon>
        <taxon>Bacillariophyceae</taxon>
        <taxon>Bacillariophycidae</taxon>
        <taxon>Bacillariales</taxon>
        <taxon>Bacillariaceae</taxon>
        <taxon>Pseudo-nitzschia</taxon>
    </lineage>
</organism>
<feature type="chain" id="PRO_5030959027" description="Adaptor protein ClpS core domain-containing protein" evidence="1">
    <location>
        <begin position="28"/>
        <end position="170"/>
    </location>
</feature>
<name>A0A7S4AB74_9STRA</name>
<dbReference type="InterPro" id="IPR003769">
    <property type="entry name" value="ClpS_core"/>
</dbReference>
<evidence type="ECO:0000256" key="1">
    <source>
        <dbReference type="SAM" id="SignalP"/>
    </source>
</evidence>
<dbReference type="PANTHER" id="PTHR33473">
    <property type="entry name" value="ATP-DEPENDENT CLP PROTEASE ADAPTER PROTEIN CLPS1, CHLOROPLASTIC"/>
    <property type="match status" value="1"/>
</dbReference>
<reference evidence="3" key="1">
    <citation type="submission" date="2021-01" db="EMBL/GenBank/DDBJ databases">
        <authorList>
            <person name="Corre E."/>
            <person name="Pelletier E."/>
            <person name="Niang G."/>
            <person name="Scheremetjew M."/>
            <person name="Finn R."/>
            <person name="Kale V."/>
            <person name="Holt S."/>
            <person name="Cochrane G."/>
            <person name="Meng A."/>
            <person name="Brown T."/>
            <person name="Cohen L."/>
        </authorList>
    </citation>
    <scope>NUCLEOTIDE SEQUENCE</scope>
    <source>
        <strain evidence="3">10249 10 AB</strain>
    </source>
</reference>
<dbReference type="SUPFAM" id="SSF54736">
    <property type="entry name" value="ClpS-like"/>
    <property type="match status" value="1"/>
</dbReference>
<accession>A0A7S4AB74</accession>
<evidence type="ECO:0000313" key="3">
    <source>
        <dbReference type="EMBL" id="CAE0709563.1"/>
    </source>
</evidence>
<sequence length="170" mass="19188">MIPSFFRVNFWMAVLLATTVFSGICLEESTGFTARTATTRTRSTPTPRTLERVSCTPLTFRMSTVTDAPTKKEKTVEVIKDEDTEQQQKPGKNGWEIQLFNDPFNQRTFVAKCLCTICGKSDGESYQIMMQAHKNGMGVVGRYHYEIAELYYGSLKGEGLTVQMVEVDDE</sequence>
<gene>
    <name evidence="3" type="ORF">PAUS00366_LOCUS2283</name>
</gene>
<evidence type="ECO:0000259" key="2">
    <source>
        <dbReference type="Pfam" id="PF02617"/>
    </source>
</evidence>
<dbReference type="Gene3D" id="3.30.1390.10">
    <property type="match status" value="1"/>
</dbReference>
<dbReference type="Pfam" id="PF02617">
    <property type="entry name" value="ClpS"/>
    <property type="match status" value="1"/>
</dbReference>
<dbReference type="PANTHER" id="PTHR33473:SF17">
    <property type="entry name" value="ATP-DEPENDENT CLP PROTEASE ADAPTER PROTEIN CLPS1, CHLOROPLASTIC"/>
    <property type="match status" value="1"/>
</dbReference>
<feature type="signal peptide" evidence="1">
    <location>
        <begin position="1"/>
        <end position="27"/>
    </location>
</feature>
<dbReference type="EMBL" id="HBIX01003007">
    <property type="protein sequence ID" value="CAE0709563.1"/>
    <property type="molecule type" value="Transcribed_RNA"/>
</dbReference>
<protein>
    <recommendedName>
        <fullName evidence="2">Adaptor protein ClpS core domain-containing protein</fullName>
    </recommendedName>
</protein>
<proteinExistence type="predicted"/>
<dbReference type="AlphaFoldDB" id="A0A7S4AB74"/>
<dbReference type="GO" id="GO:0006508">
    <property type="term" value="P:proteolysis"/>
    <property type="evidence" value="ECO:0007669"/>
    <property type="project" value="InterPro"/>
</dbReference>
<dbReference type="InterPro" id="IPR014719">
    <property type="entry name" value="Ribosomal_bL12_C/ClpS-like"/>
</dbReference>
<keyword evidence="1" id="KW-0732">Signal</keyword>
<feature type="domain" description="Adaptor protein ClpS core" evidence="2">
    <location>
        <begin position="94"/>
        <end position="156"/>
    </location>
</feature>
<dbReference type="InterPro" id="IPR022935">
    <property type="entry name" value="ClpS"/>
</dbReference>